<gene>
    <name evidence="2" type="ORF">QE210_15600</name>
</gene>
<dbReference type="RefSeq" id="WP_280624768.1">
    <property type="nucleotide sequence ID" value="NZ_CP123504.1"/>
</dbReference>
<proteinExistence type="predicted"/>
<reference evidence="2" key="1">
    <citation type="submission" date="2023-04" db="EMBL/GenBank/DDBJ databases">
        <title>Genome dynamics across the evolutionary transition to endosymbiosis.</title>
        <authorList>
            <person name="Siozios S."/>
            <person name="Nadal-Jimenez P."/>
            <person name="Azagi T."/>
            <person name="Sprong H."/>
            <person name="Frost C.L."/>
            <person name="Parratt S.R."/>
            <person name="Taylor G."/>
            <person name="Brettell L."/>
            <person name="Lew K.C."/>
            <person name="Croft L."/>
            <person name="King K.C."/>
            <person name="Brockhurst M.A."/>
            <person name="Hypsa V."/>
            <person name="Novakova E."/>
            <person name="Darby A.C."/>
            <person name="Hurst G.D.D."/>
        </authorList>
    </citation>
    <scope>NUCLEOTIDE SEQUENCE</scope>
    <source>
        <strain evidence="2">APv</strain>
    </source>
</reference>
<dbReference type="Pfam" id="PF07108">
    <property type="entry name" value="PipA"/>
    <property type="match status" value="1"/>
</dbReference>
<organism evidence="2 3">
    <name type="scientific">Arsenophonus nasoniae</name>
    <name type="common">son-killer infecting Nasonia vitripennis</name>
    <dbReference type="NCBI Taxonomy" id="638"/>
    <lineage>
        <taxon>Bacteria</taxon>
        <taxon>Pseudomonadati</taxon>
        <taxon>Pseudomonadota</taxon>
        <taxon>Gammaproteobacteria</taxon>
        <taxon>Enterobacterales</taxon>
        <taxon>Morganellaceae</taxon>
        <taxon>Arsenophonus</taxon>
    </lineage>
</organism>
<accession>A0AA95GU25</accession>
<evidence type="ECO:0000313" key="2">
    <source>
        <dbReference type="EMBL" id="WGM01225.1"/>
    </source>
</evidence>
<evidence type="ECO:0000313" key="3">
    <source>
        <dbReference type="Proteomes" id="UP001177595"/>
    </source>
</evidence>
<protein>
    <submittedName>
        <fullName evidence="2">PipA/GogA/GtgA family type III secretion system effector</fullName>
    </submittedName>
</protein>
<name>A0AA95GU25_9GAMM</name>
<dbReference type="AlphaFoldDB" id="A0AA95GU25"/>
<dbReference type="Proteomes" id="UP001177595">
    <property type="component" value="Chromosome"/>
</dbReference>
<dbReference type="EMBL" id="CP123504">
    <property type="protein sequence ID" value="WGM01225.1"/>
    <property type="molecule type" value="Genomic_DNA"/>
</dbReference>
<feature type="region of interest" description="Disordered" evidence="1">
    <location>
        <begin position="21"/>
        <end position="55"/>
    </location>
</feature>
<sequence length="224" mass="25693">MLPIDFNNKISYSPLYTQASNNNDEDLADKYPDLKIQSTDPSPARKSHDKIATNSDKLHPSEQVISLFLSNKKIESESDENQYQLCHKELSTIMTSAYEKSLTFRRLFNYAYDTNLCDGDKWYLSTQDAFSTTVTAEEIKAENGKKIISLTTDPANCSQFNEDYQQENGNYALFSLIRAFMHEIVHALTMLPDEDNNHDRGAVVEYTNIILKEMGNKEPARFKY</sequence>
<evidence type="ECO:0000256" key="1">
    <source>
        <dbReference type="SAM" id="MobiDB-lite"/>
    </source>
</evidence>
<dbReference type="InterPro" id="IPR010777">
    <property type="entry name" value="PipA"/>
</dbReference>